<comment type="caution">
    <text evidence="1">The sequence shown here is derived from an EMBL/GenBank/DDBJ whole genome shotgun (WGS) entry which is preliminary data.</text>
</comment>
<dbReference type="Proteomes" id="UP001140217">
    <property type="component" value="Unassembled WGS sequence"/>
</dbReference>
<sequence>MQNRYAPEDAYDECTYVPLVWPQANNEATTVAQGAMSGPTAIDTHMANGHQ</sequence>
<keyword evidence="2" id="KW-1185">Reference proteome</keyword>
<organism evidence="1 2">
    <name type="scientific">Coemansia javaensis</name>
    <dbReference type="NCBI Taxonomy" id="2761396"/>
    <lineage>
        <taxon>Eukaryota</taxon>
        <taxon>Fungi</taxon>
        <taxon>Fungi incertae sedis</taxon>
        <taxon>Zoopagomycota</taxon>
        <taxon>Kickxellomycotina</taxon>
        <taxon>Kickxellomycetes</taxon>
        <taxon>Kickxellales</taxon>
        <taxon>Kickxellaceae</taxon>
        <taxon>Coemansia</taxon>
    </lineage>
</organism>
<reference evidence="1" key="1">
    <citation type="submission" date="2022-07" db="EMBL/GenBank/DDBJ databases">
        <title>Phylogenomic reconstructions and comparative analyses of Kickxellomycotina fungi.</title>
        <authorList>
            <person name="Reynolds N.K."/>
            <person name="Stajich J.E."/>
            <person name="Barry K."/>
            <person name="Grigoriev I.V."/>
            <person name="Crous P."/>
            <person name="Smith M.E."/>
        </authorList>
    </citation>
    <scope>NUCLEOTIDE SEQUENCE</scope>
    <source>
        <strain evidence="1">NBRC 105414</strain>
    </source>
</reference>
<evidence type="ECO:0000313" key="1">
    <source>
        <dbReference type="EMBL" id="KAJ2778291.1"/>
    </source>
</evidence>
<proteinExistence type="predicted"/>
<protein>
    <submittedName>
        <fullName evidence="1">Uncharacterized protein</fullName>
    </submittedName>
</protein>
<accession>A0A9W8LFX7</accession>
<evidence type="ECO:0000313" key="2">
    <source>
        <dbReference type="Proteomes" id="UP001140217"/>
    </source>
</evidence>
<gene>
    <name evidence="1" type="ORF">H4R18_004684</name>
</gene>
<dbReference type="AlphaFoldDB" id="A0A9W8LFX7"/>
<dbReference type="EMBL" id="JANBUL010000237">
    <property type="protein sequence ID" value="KAJ2778291.1"/>
    <property type="molecule type" value="Genomic_DNA"/>
</dbReference>
<name>A0A9W8LFX7_9FUNG</name>